<dbReference type="InterPro" id="IPR001029">
    <property type="entry name" value="Flagellin_N"/>
</dbReference>
<dbReference type="EMBL" id="JAMZFV010000002">
    <property type="protein sequence ID" value="MCP1109155.1"/>
    <property type="molecule type" value="Genomic_DNA"/>
</dbReference>
<evidence type="ECO:0000259" key="1">
    <source>
        <dbReference type="Pfam" id="PF00669"/>
    </source>
</evidence>
<evidence type="ECO:0000313" key="3">
    <source>
        <dbReference type="Proteomes" id="UP001523565"/>
    </source>
</evidence>
<feature type="domain" description="Flagellin N-terminal" evidence="1">
    <location>
        <begin position="5"/>
        <end position="139"/>
    </location>
</feature>
<accession>A0ABT1EEM4</accession>
<dbReference type="PANTHER" id="PTHR42792:SF1">
    <property type="entry name" value="FLAGELLAR HOOK-ASSOCIATED PROTEIN 3"/>
    <property type="match status" value="1"/>
</dbReference>
<reference evidence="2 3" key="1">
    <citation type="journal article" date="2022" name="Genome Biol. Evol.">
        <title>Host diet, physiology and behaviors set the stage for Lachnospiraceae cladogenesis.</title>
        <authorList>
            <person name="Vera-Ponce De Leon A."/>
            <person name="Schneider M."/>
            <person name="Jahnes B.C."/>
            <person name="Sadowski V."/>
            <person name="Camuy-Velez L.A."/>
            <person name="Duan J."/>
            <person name="Sabree Z.L."/>
        </authorList>
    </citation>
    <scope>NUCLEOTIDE SEQUENCE [LARGE SCALE GENOMIC DNA]</scope>
    <source>
        <strain evidence="2 3">PAL227</strain>
    </source>
</reference>
<dbReference type="SUPFAM" id="SSF64518">
    <property type="entry name" value="Phase 1 flagellin"/>
    <property type="match status" value="1"/>
</dbReference>
<dbReference type="Gene3D" id="1.20.1330.10">
    <property type="entry name" value="f41 fragment of flagellin, N-terminal domain"/>
    <property type="match status" value="1"/>
</dbReference>
<dbReference type="Proteomes" id="UP001523565">
    <property type="component" value="Unassembled WGS sequence"/>
</dbReference>
<protein>
    <recommendedName>
        <fullName evidence="1">Flagellin N-terminal domain-containing protein</fullName>
    </recommendedName>
</protein>
<evidence type="ECO:0000313" key="2">
    <source>
        <dbReference type="EMBL" id="MCP1109155.1"/>
    </source>
</evidence>
<organism evidence="2 3">
    <name type="scientific">Ohessyouella blattaphilus</name>
    <dbReference type="NCBI Taxonomy" id="2949333"/>
    <lineage>
        <taxon>Bacteria</taxon>
        <taxon>Bacillati</taxon>
        <taxon>Bacillota</taxon>
        <taxon>Clostridia</taxon>
        <taxon>Lachnospirales</taxon>
        <taxon>Lachnospiraceae</taxon>
        <taxon>Ohessyouella</taxon>
    </lineage>
</organism>
<comment type="caution">
    <text evidence="2">The sequence shown here is derived from an EMBL/GenBank/DDBJ whole genome shotgun (WGS) entry which is preliminary data.</text>
</comment>
<gene>
    <name evidence="2" type="ORF">NK118_02710</name>
</gene>
<proteinExistence type="predicted"/>
<dbReference type="InterPro" id="IPR001492">
    <property type="entry name" value="Flagellin"/>
</dbReference>
<keyword evidence="3" id="KW-1185">Reference proteome</keyword>
<dbReference type="Pfam" id="PF00669">
    <property type="entry name" value="Flagellin_N"/>
    <property type="match status" value="1"/>
</dbReference>
<dbReference type="PANTHER" id="PTHR42792">
    <property type="entry name" value="FLAGELLIN"/>
    <property type="match status" value="1"/>
</dbReference>
<name>A0ABT1EEM4_9FIRM</name>
<sequence length="331" mass="36619">MRITNSMIRRNYMNNLGSTLGGLEKARLQVETGRKFMRSYEDPAAAAKAAVLSARYARNEENIESAKNTQNWQDNQEDALRQLNDIVTEIDKNYALSAIDDTKGVEGREAYATSLREMQQAMVAALNTKFGNAFVLAGNDAKNPPFELKDGKVLYRGLDVNDPGVQDELLKMSKESSYIDLGFGLSFDEQGGIISSSAFNTSFPGINAVGFGQGEGTVNKNLISLAGEMAELLEQEEFDREKYEQLWTQFGKGSNELKDQLAVIGSRSKFLETTVNRLETEKVNLTTQFDTTVNIDGAEAITNYSWANYVYNSALKVGTNVLSPSLLDFLN</sequence>